<dbReference type="SUPFAM" id="SSF51905">
    <property type="entry name" value="FAD/NAD(P)-binding domain"/>
    <property type="match status" value="1"/>
</dbReference>
<keyword evidence="7" id="KW-0503">Monooxygenase</keyword>
<accession>A0AA44FBS3</accession>
<evidence type="ECO:0000256" key="4">
    <source>
        <dbReference type="ARBA" id="ARBA00022827"/>
    </source>
</evidence>
<dbReference type="FunFam" id="3.50.50.60:FF:000341">
    <property type="entry name" value="Baeyer-Villiger monooxygenase"/>
    <property type="match status" value="1"/>
</dbReference>
<dbReference type="PANTHER" id="PTHR43098:SF4">
    <property type="entry name" value="BLR3857 PROTEIN"/>
    <property type="match status" value="1"/>
</dbReference>
<dbReference type="Proteomes" id="UP000702952">
    <property type="component" value="Unassembled WGS sequence"/>
</dbReference>
<dbReference type="RefSeq" id="WP_174021550.1">
    <property type="nucleotide sequence ID" value="NZ_JAAMAW010000022.1"/>
</dbReference>
<dbReference type="EMBL" id="JAAMAY010000043">
    <property type="protein sequence ID" value="NTC32055.1"/>
    <property type="molecule type" value="Genomic_DNA"/>
</dbReference>
<sequence length="599" mass="67333">MEDSSERSDRTYRQSVAARSKIERQKRLRDDGLGQYVRLDERLPHLAADPFKPIEARQPKLDHVTFAFLGGGFSGLVTCARLREVGIDSLRIIDRAGDFGGTWYWNRYPGAQCDTASMVYLPLLEETGYFPTEKYAHGPEILAHCHRIGRHYDLYRDALFHTNVTSLVWSDRNRTWRVKTDRGDDFTAQYIGLGIGELHIPKLPGVKGFDKFKGRSVHTSRWDYGYTSGPLGKAGFDGLADQRVGVVGTGATAVQCVPEIADYCRDLFVFQRTPSAVFPRGNHALERTAFAQILNKGWQQRWLTNFAANRGNACPDVDLVDDGWTSISRRICERARKLGLHDIAHAIPEAENEINFQYMEAARNRIDELVTEQKTAEALKPWYDLFCKRPCFHDSYLLAFNRPNVHLIDTDGKGIDEVVEKGIVAGGRLIELDCIVYASGFEAWTPYVERLGFDPKGTRGVTLSAHWRNGRRTMHGIHVAGFPNMFLVEPTQGASLFSNITHNICSSADAIAAVVKFARETNARCVEVAADAENQWVNLILSSNRVLGSPECTPGRYNYEGQDVGEASRLDAGYPMGALPFFDYLKDWCQAGFRGLLFR</sequence>
<keyword evidence="6" id="KW-0560">Oxidoreductase</keyword>
<gene>
    <name evidence="8" type="ORF">G6M46_28345</name>
</gene>
<dbReference type="Gene3D" id="3.50.50.60">
    <property type="entry name" value="FAD/NAD(P)-binding domain"/>
    <property type="match status" value="2"/>
</dbReference>
<evidence type="ECO:0000313" key="9">
    <source>
        <dbReference type="Proteomes" id="UP000702952"/>
    </source>
</evidence>
<reference evidence="8" key="1">
    <citation type="journal article" date="2020" name="Science">
        <title>Unexpected conservation and global transmission of agrobacterial virulence plasmids.</title>
        <authorList>
            <person name="Weisberg A.J."/>
            <person name="Davis E.W. 2nd"/>
            <person name="Tabima J."/>
            <person name="Belcher M.S."/>
            <person name="Miller M."/>
            <person name="Kuo C.H."/>
            <person name="Loper J.E."/>
            <person name="Grunwald N.J."/>
            <person name="Putnam M.L."/>
            <person name="Chang J.H."/>
        </authorList>
    </citation>
    <scope>NUCLEOTIDE SEQUENCE</scope>
    <source>
        <strain evidence="8">17-1853-1a</strain>
    </source>
</reference>
<dbReference type="InterPro" id="IPR050775">
    <property type="entry name" value="FAD-binding_Monooxygenases"/>
</dbReference>
<evidence type="ECO:0000313" key="8">
    <source>
        <dbReference type="EMBL" id="NTC32055.1"/>
    </source>
</evidence>
<keyword evidence="3" id="KW-0285">Flavoprotein</keyword>
<dbReference type="GO" id="GO:0004497">
    <property type="term" value="F:monooxygenase activity"/>
    <property type="evidence" value="ECO:0007669"/>
    <property type="project" value="UniProtKB-KW"/>
</dbReference>
<evidence type="ECO:0000256" key="3">
    <source>
        <dbReference type="ARBA" id="ARBA00022630"/>
    </source>
</evidence>
<dbReference type="PANTHER" id="PTHR43098">
    <property type="entry name" value="L-ORNITHINE N(5)-MONOOXYGENASE-RELATED"/>
    <property type="match status" value="1"/>
</dbReference>
<evidence type="ECO:0000256" key="1">
    <source>
        <dbReference type="ARBA" id="ARBA00001974"/>
    </source>
</evidence>
<proteinExistence type="inferred from homology"/>
<dbReference type="Pfam" id="PF13450">
    <property type="entry name" value="NAD_binding_8"/>
    <property type="match status" value="1"/>
</dbReference>
<comment type="cofactor">
    <cofactor evidence="1">
        <name>FAD</name>
        <dbReference type="ChEBI" id="CHEBI:57692"/>
    </cofactor>
</comment>
<dbReference type="AlphaFoldDB" id="A0AA44FBS3"/>
<evidence type="ECO:0000256" key="7">
    <source>
        <dbReference type="ARBA" id="ARBA00023033"/>
    </source>
</evidence>
<protein>
    <submittedName>
        <fullName evidence="8">NAD(P)/FAD-dependent oxidoreductase</fullName>
    </submittedName>
</protein>
<dbReference type="InterPro" id="IPR036188">
    <property type="entry name" value="FAD/NAD-bd_sf"/>
</dbReference>
<evidence type="ECO:0000256" key="2">
    <source>
        <dbReference type="ARBA" id="ARBA00010139"/>
    </source>
</evidence>
<evidence type="ECO:0000256" key="5">
    <source>
        <dbReference type="ARBA" id="ARBA00022857"/>
    </source>
</evidence>
<comment type="caution">
    <text evidence="8">The sequence shown here is derived from an EMBL/GenBank/DDBJ whole genome shotgun (WGS) entry which is preliminary data.</text>
</comment>
<comment type="similarity">
    <text evidence="2">Belongs to the FAD-binding monooxygenase family.</text>
</comment>
<name>A0AA44FBS3_AGRTU</name>
<keyword evidence="4" id="KW-0274">FAD</keyword>
<organism evidence="8 9">
    <name type="scientific">Agrobacterium tumefaciens</name>
    <dbReference type="NCBI Taxonomy" id="358"/>
    <lineage>
        <taxon>Bacteria</taxon>
        <taxon>Pseudomonadati</taxon>
        <taxon>Pseudomonadota</taxon>
        <taxon>Alphaproteobacteria</taxon>
        <taxon>Hyphomicrobiales</taxon>
        <taxon>Rhizobiaceae</taxon>
        <taxon>Rhizobium/Agrobacterium group</taxon>
        <taxon>Agrobacterium</taxon>
        <taxon>Agrobacterium tumefaciens complex</taxon>
    </lineage>
</organism>
<evidence type="ECO:0000256" key="6">
    <source>
        <dbReference type="ARBA" id="ARBA00023002"/>
    </source>
</evidence>
<keyword evidence="5" id="KW-0521">NADP</keyword>